<dbReference type="PANTHER" id="PTHR32182:SF22">
    <property type="entry name" value="ATP-DEPENDENT ENDONUCLEASE, OLD FAMILY-RELATED"/>
    <property type="match status" value="1"/>
</dbReference>
<evidence type="ECO:0000313" key="4">
    <source>
        <dbReference type="Proteomes" id="UP000238042"/>
    </source>
</evidence>
<dbReference type="GO" id="GO:0006302">
    <property type="term" value="P:double-strand break repair"/>
    <property type="evidence" value="ECO:0007669"/>
    <property type="project" value="TreeGrafter"/>
</dbReference>
<evidence type="ECO:0000256" key="1">
    <source>
        <dbReference type="SAM" id="Coils"/>
    </source>
</evidence>
<name>A0A2S8ACT2_9FLAO</name>
<proteinExistence type="predicted"/>
<feature type="coiled-coil region" evidence="1">
    <location>
        <begin position="477"/>
        <end position="518"/>
    </location>
</feature>
<gene>
    <name evidence="3" type="ORF">C4S77_06625</name>
</gene>
<feature type="domain" description="Protein CR006 P-loop" evidence="2">
    <location>
        <begin position="28"/>
        <end position="793"/>
    </location>
</feature>
<feature type="coiled-coil region" evidence="1">
    <location>
        <begin position="370"/>
        <end position="397"/>
    </location>
</feature>
<dbReference type="InterPro" id="IPR027417">
    <property type="entry name" value="P-loop_NTPase"/>
</dbReference>
<accession>A0A2S8ACT2</accession>
<dbReference type="PANTHER" id="PTHR32182">
    <property type="entry name" value="DNA REPLICATION AND REPAIR PROTEIN RECF"/>
    <property type="match status" value="1"/>
</dbReference>
<dbReference type="InterPro" id="IPR026866">
    <property type="entry name" value="CR006_AAA"/>
</dbReference>
<dbReference type="Pfam" id="PF13166">
    <property type="entry name" value="AAA_13"/>
    <property type="match status" value="1"/>
</dbReference>
<dbReference type="OrthoDB" id="9795565at2"/>
<reference evidence="3 4" key="1">
    <citation type="submission" date="2018-02" db="EMBL/GenBank/DDBJ databases">
        <title>Genome sequences of Apibacter spp., gut symbionts of Asian honey bees.</title>
        <authorList>
            <person name="Kwong W.K."/>
            <person name="Steele M.I."/>
            <person name="Moran N.A."/>
        </authorList>
    </citation>
    <scope>NUCLEOTIDE SEQUENCE [LARGE SCALE GENOMIC DNA]</scope>
    <source>
        <strain evidence="4">wkB301</strain>
    </source>
</reference>
<evidence type="ECO:0000259" key="2">
    <source>
        <dbReference type="Pfam" id="PF13166"/>
    </source>
</evidence>
<protein>
    <submittedName>
        <fullName evidence="3">RloC protein</fullName>
    </submittedName>
</protein>
<dbReference type="AlphaFoldDB" id="A0A2S8ACT2"/>
<dbReference type="Gene3D" id="3.40.50.300">
    <property type="entry name" value="P-loop containing nucleotide triphosphate hydrolases"/>
    <property type="match status" value="1"/>
</dbReference>
<dbReference type="GO" id="GO:0000731">
    <property type="term" value="P:DNA synthesis involved in DNA repair"/>
    <property type="evidence" value="ECO:0007669"/>
    <property type="project" value="TreeGrafter"/>
</dbReference>
<dbReference type="EMBL" id="PSZM01000037">
    <property type="protein sequence ID" value="PQL92699.1"/>
    <property type="molecule type" value="Genomic_DNA"/>
</dbReference>
<organism evidence="3 4">
    <name type="scientific">Apibacter adventoris</name>
    <dbReference type="NCBI Taxonomy" id="1679466"/>
    <lineage>
        <taxon>Bacteria</taxon>
        <taxon>Pseudomonadati</taxon>
        <taxon>Bacteroidota</taxon>
        <taxon>Flavobacteriia</taxon>
        <taxon>Flavobacteriales</taxon>
        <taxon>Weeksellaceae</taxon>
        <taxon>Apibacter</taxon>
    </lineage>
</organism>
<keyword evidence="4" id="KW-1185">Reference proteome</keyword>
<keyword evidence="1" id="KW-0175">Coiled coil</keyword>
<dbReference type="SUPFAM" id="SSF52540">
    <property type="entry name" value="P-loop containing nucleoside triphosphate hydrolases"/>
    <property type="match status" value="1"/>
</dbReference>
<sequence length="820" mass="95557">MIKKIDIQKFGLFFDYSWNSEIGSDPDKHSFKKVNIIYGRNYSGKTTLSRIFRCVEKEEIHKDYPDAKFTISTDDDGTIINESNLTYSKNIRVYNTDFVKDNLSWLHNEEGEILPFTLLGGDNTFIEGKIKDIDNQLGVNDEETNSYKKGSLYSDKNRKKIEKENDDKKAKSLADDLTQRLTEKANYDIKINPLFARQVDFYNITKIKKDIQDIINNNLTSTLTEKEVDKQKDIINEVRKNPISIVPSISLNFLDYVVASKKLLSKKITLTNTLAELIENDLLQDWVDKGRDLHKDRETCGFCGSPITLQRRKKIDEHFSKESEELKECIKNTLNQLNSFRSEINNYLTANNVKSDGFYTVLLAEFTTIEKKWNKAIETQNSQIDILEKKLEERLQNIFIPLTEIDFSEIEEKPVDLNSIINELNVLIGKNEDKSKSIEEDKNIARKSLRYNAIIKFLNDIKYTSLVKAIDEAKIKAEVSSENYEKIKITISKLEAEKANLEKELKDESKAAEKINKHLTDFFGVDGLKLEPSEQQIDEEVKTRFVVKRSNQEAKNLSEGECSLIAFCYFMAKIEDELKDIKAKDNLIVYIDDPISSLDNNHIFFMFGLIESIITKTKNYNQLFISTHNLEFLRYLKRLTVPFDKIMKGDGKETSQKSWNHYLIYKNKNDSISQSHMRYMPKYLSTYTTEYNFLFGQIYKMALPDENKINLYENEYSLLYNLPNNMRKFLECFLFYKYPDTHNPLNDYLSKLFDGAIHPRVNRIINEYSHLTWGERGTIPEDIAEAEETAQLILRAVKSKDFEHFKALCKSIKVDHNIEL</sequence>
<comment type="caution">
    <text evidence="3">The sequence shown here is derived from an EMBL/GenBank/DDBJ whole genome shotgun (WGS) entry which is preliminary data.</text>
</comment>
<evidence type="ECO:0000313" key="3">
    <source>
        <dbReference type="EMBL" id="PQL92699.1"/>
    </source>
</evidence>
<dbReference type="Proteomes" id="UP000238042">
    <property type="component" value="Unassembled WGS sequence"/>
</dbReference>